<dbReference type="OrthoDB" id="7861086at2"/>
<dbReference type="EMBL" id="LKAQ01000004">
    <property type="protein sequence ID" value="OIQ49259.1"/>
    <property type="molecule type" value="Genomic_DNA"/>
</dbReference>
<protein>
    <submittedName>
        <fullName evidence="2">Uncharacterized protein</fullName>
    </submittedName>
</protein>
<reference evidence="2 3" key="1">
    <citation type="submission" date="2015-09" db="EMBL/GenBank/DDBJ databases">
        <title>Genome of Desulfovibrio dechloracetivorans BerOc1, a mercury methylating strain isolated from highly hydrocarbons and metals contaminated coastal sediments.</title>
        <authorList>
            <person name="Goni Urriza M."/>
            <person name="Gassie C."/>
            <person name="Bouchez O."/>
            <person name="Klopp C."/>
            <person name="Ranchou-Peyruse A."/>
            <person name="Remy G."/>
        </authorList>
    </citation>
    <scope>NUCLEOTIDE SEQUENCE [LARGE SCALE GENOMIC DNA]</scope>
    <source>
        <strain evidence="2 3">BerOc1</strain>
    </source>
</reference>
<accession>A0A1J5N0U5</accession>
<evidence type="ECO:0000256" key="1">
    <source>
        <dbReference type="SAM" id="Phobius"/>
    </source>
</evidence>
<keyword evidence="1" id="KW-0472">Membrane</keyword>
<proteinExistence type="predicted"/>
<gene>
    <name evidence="2" type="ORF">BerOc1_01184</name>
</gene>
<feature type="transmembrane region" description="Helical" evidence="1">
    <location>
        <begin position="12"/>
        <end position="37"/>
    </location>
</feature>
<keyword evidence="1" id="KW-1133">Transmembrane helix</keyword>
<name>A0A1J5N0U5_9BACT</name>
<dbReference type="AlphaFoldDB" id="A0A1J5N0U5"/>
<comment type="caution">
    <text evidence="2">The sequence shown here is derived from an EMBL/GenBank/DDBJ whole genome shotgun (WGS) entry which is preliminary data.</text>
</comment>
<keyword evidence="3" id="KW-1185">Reference proteome</keyword>
<dbReference type="RefSeq" id="WP_071544801.1">
    <property type="nucleotide sequence ID" value="NZ_LKAQ01000004.1"/>
</dbReference>
<dbReference type="Proteomes" id="UP000181901">
    <property type="component" value="Unassembled WGS sequence"/>
</dbReference>
<evidence type="ECO:0000313" key="3">
    <source>
        <dbReference type="Proteomes" id="UP000181901"/>
    </source>
</evidence>
<evidence type="ECO:0000313" key="2">
    <source>
        <dbReference type="EMBL" id="OIQ49259.1"/>
    </source>
</evidence>
<organism evidence="2 3">
    <name type="scientific">Pseudodesulfovibrio hydrargyri</name>
    <dbReference type="NCBI Taxonomy" id="2125990"/>
    <lineage>
        <taxon>Bacteria</taxon>
        <taxon>Pseudomonadati</taxon>
        <taxon>Thermodesulfobacteriota</taxon>
        <taxon>Desulfovibrionia</taxon>
        <taxon>Desulfovibrionales</taxon>
        <taxon>Desulfovibrionaceae</taxon>
    </lineage>
</organism>
<keyword evidence="1" id="KW-0812">Transmembrane</keyword>
<sequence length="100" mass="11268">MSLIGRIWRGEEGLALTFWGYGFGANILFTMIMLLVLTLNISIWGFVAVFLFRLVYMVFISVGIWRSASRYTGSQGWAYLAKIMVILGYLNAFLSLGRGV</sequence>
<feature type="transmembrane region" description="Helical" evidence="1">
    <location>
        <begin position="77"/>
        <end position="96"/>
    </location>
</feature>
<feature type="transmembrane region" description="Helical" evidence="1">
    <location>
        <begin position="43"/>
        <end position="65"/>
    </location>
</feature>